<organism evidence="2 3">
    <name type="scientific">Candidatus Flavonifractor intestinipullorum</name>
    <dbReference type="NCBI Taxonomy" id="2838587"/>
    <lineage>
        <taxon>Bacteria</taxon>
        <taxon>Bacillati</taxon>
        <taxon>Bacillota</taxon>
        <taxon>Clostridia</taxon>
        <taxon>Eubacteriales</taxon>
        <taxon>Oscillospiraceae</taxon>
        <taxon>Flavonifractor</taxon>
    </lineage>
</organism>
<comment type="caution">
    <text evidence="2">The sequence shown here is derived from an EMBL/GenBank/DDBJ whole genome shotgun (WGS) entry which is preliminary data.</text>
</comment>
<evidence type="ECO:0000313" key="2">
    <source>
        <dbReference type="EMBL" id="HJB56767.1"/>
    </source>
</evidence>
<feature type="transmembrane region" description="Helical" evidence="1">
    <location>
        <begin position="77"/>
        <end position="98"/>
    </location>
</feature>
<dbReference type="EMBL" id="DWYC01000046">
    <property type="protein sequence ID" value="HJB56767.1"/>
    <property type="molecule type" value="Genomic_DNA"/>
</dbReference>
<keyword evidence="1" id="KW-0472">Membrane</keyword>
<proteinExistence type="predicted"/>
<dbReference type="AlphaFoldDB" id="A0A9D2MAF5"/>
<dbReference type="Proteomes" id="UP000824208">
    <property type="component" value="Unassembled WGS sequence"/>
</dbReference>
<accession>A0A9D2MAF5</accession>
<keyword evidence="1" id="KW-1133">Transmembrane helix</keyword>
<gene>
    <name evidence="2" type="ORF">H9714_04355</name>
</gene>
<dbReference type="InterPro" id="IPR047928">
    <property type="entry name" value="Perm_prefix_1"/>
</dbReference>
<reference evidence="2" key="2">
    <citation type="submission" date="2021-04" db="EMBL/GenBank/DDBJ databases">
        <authorList>
            <person name="Gilroy R."/>
        </authorList>
    </citation>
    <scope>NUCLEOTIDE SEQUENCE</scope>
    <source>
        <strain evidence="2">CHK189-11263</strain>
    </source>
</reference>
<keyword evidence="1" id="KW-0812">Transmembrane</keyword>
<name>A0A9D2MAF5_9FIRM</name>
<dbReference type="NCBIfam" id="NF038403">
    <property type="entry name" value="perm_prefix_1"/>
    <property type="match status" value="1"/>
</dbReference>
<sequence length="252" mass="27619">MDPFIRYCDAVCLHIRSRTGRADAYRELRDHLEDHSAALAARGVPDREARVQAVEAMGDPHAVGRELDRLYPYCPPALAPVLLALSLLLLLGSVWMLWGEADLQPRLRFQTGAAEYVQEGTLLRSGSASGGGRLGVYTLRAQGSAALYQETGSDGTAILRLQIPITIAHPQLWLDHPGDALEWPSAYSSPRGEGWYALPVQFEPQWAGPFRTGGVLTFVLEEEPDGTAPQVLRAWNGQRAVFSVEWEGESAS</sequence>
<evidence type="ECO:0000256" key="1">
    <source>
        <dbReference type="SAM" id="Phobius"/>
    </source>
</evidence>
<protein>
    <submittedName>
        <fullName evidence="2">Uncharacterized protein</fullName>
    </submittedName>
</protein>
<reference evidence="2" key="1">
    <citation type="journal article" date="2021" name="PeerJ">
        <title>Extensive microbial diversity within the chicken gut microbiome revealed by metagenomics and culture.</title>
        <authorList>
            <person name="Gilroy R."/>
            <person name="Ravi A."/>
            <person name="Getino M."/>
            <person name="Pursley I."/>
            <person name="Horton D.L."/>
            <person name="Alikhan N.F."/>
            <person name="Baker D."/>
            <person name="Gharbi K."/>
            <person name="Hall N."/>
            <person name="Watson M."/>
            <person name="Adriaenssens E.M."/>
            <person name="Foster-Nyarko E."/>
            <person name="Jarju S."/>
            <person name="Secka A."/>
            <person name="Antonio M."/>
            <person name="Oren A."/>
            <person name="Chaudhuri R.R."/>
            <person name="La Ragione R."/>
            <person name="Hildebrand F."/>
            <person name="Pallen M.J."/>
        </authorList>
    </citation>
    <scope>NUCLEOTIDE SEQUENCE</scope>
    <source>
        <strain evidence="2">CHK189-11263</strain>
    </source>
</reference>
<evidence type="ECO:0000313" key="3">
    <source>
        <dbReference type="Proteomes" id="UP000824208"/>
    </source>
</evidence>